<dbReference type="PROSITE" id="PS00107">
    <property type="entry name" value="PROTEIN_KINASE_ATP"/>
    <property type="match status" value="1"/>
</dbReference>
<keyword evidence="17" id="KW-0675">Receptor</keyword>
<keyword evidence="12 21" id="KW-0067">ATP-binding</keyword>
<dbReference type="InterPro" id="IPR000001">
    <property type="entry name" value="Kringle"/>
</dbReference>
<dbReference type="SUPFAM" id="SSF56112">
    <property type="entry name" value="Protein kinase-like (PK-like)"/>
    <property type="match status" value="1"/>
</dbReference>
<evidence type="ECO:0000256" key="5">
    <source>
        <dbReference type="ARBA" id="ARBA00022553"/>
    </source>
</evidence>
<evidence type="ECO:0000256" key="1">
    <source>
        <dbReference type="ARBA" id="ARBA00004251"/>
    </source>
</evidence>
<dbReference type="FunFam" id="1.10.510.10:FF:000176">
    <property type="entry name" value="Muscle, skeletal receptor tyrosine protein kinase"/>
    <property type="match status" value="1"/>
</dbReference>
<dbReference type="InterPro" id="IPR018056">
    <property type="entry name" value="Kringle_CS"/>
</dbReference>
<evidence type="ECO:0000259" key="25">
    <source>
        <dbReference type="PROSITE" id="PS50070"/>
    </source>
</evidence>
<keyword evidence="11" id="KW-0418">Kinase</keyword>
<evidence type="ECO:0000256" key="2">
    <source>
        <dbReference type="ARBA" id="ARBA00011902"/>
    </source>
</evidence>
<evidence type="ECO:0000256" key="17">
    <source>
        <dbReference type="ARBA" id="ARBA00023170"/>
    </source>
</evidence>
<dbReference type="PRINTS" id="PR00109">
    <property type="entry name" value="TYRKINASE"/>
</dbReference>
<evidence type="ECO:0000259" key="24">
    <source>
        <dbReference type="PROSITE" id="PS50038"/>
    </source>
</evidence>
<evidence type="ECO:0000256" key="8">
    <source>
        <dbReference type="ARBA" id="ARBA00022692"/>
    </source>
</evidence>
<dbReference type="InterPro" id="IPR011009">
    <property type="entry name" value="Kinase-like_dom_sf"/>
</dbReference>
<dbReference type="GO" id="GO:0017147">
    <property type="term" value="F:Wnt-protein binding"/>
    <property type="evidence" value="ECO:0007669"/>
    <property type="project" value="TreeGrafter"/>
</dbReference>
<evidence type="ECO:0000256" key="19">
    <source>
        <dbReference type="ARBA" id="ARBA00051243"/>
    </source>
</evidence>
<dbReference type="CDD" id="cd07469">
    <property type="entry name" value="CRD_TK_ROR_related"/>
    <property type="match status" value="1"/>
</dbReference>
<feature type="transmembrane region" description="Helical" evidence="22">
    <location>
        <begin position="298"/>
        <end position="320"/>
    </location>
</feature>
<name>A0A6L2PUX9_COPFO</name>
<dbReference type="PANTHER" id="PTHR24416:SF317">
    <property type="entry name" value="MUSCLE, SKELETAL RECEPTOR TYROSINE-PROTEIN KINASE"/>
    <property type="match status" value="1"/>
</dbReference>
<keyword evidence="14 22" id="KW-0472">Membrane</keyword>
<proteinExistence type="predicted"/>
<dbReference type="Pfam" id="PF07714">
    <property type="entry name" value="PK_Tyr_Ser-Thr"/>
    <property type="match status" value="1"/>
</dbReference>
<dbReference type="EC" id="2.7.10.1" evidence="2"/>
<dbReference type="InterPro" id="IPR017441">
    <property type="entry name" value="Protein_kinase_ATP_BS"/>
</dbReference>
<keyword evidence="9" id="KW-0732">Signal</keyword>
<feature type="domain" description="Kringle" evidence="25">
    <location>
        <begin position="192"/>
        <end position="271"/>
    </location>
</feature>
<dbReference type="InterPro" id="IPR001245">
    <property type="entry name" value="Ser-Thr/Tyr_kinase_cat_dom"/>
</dbReference>
<dbReference type="PROSITE" id="PS00109">
    <property type="entry name" value="PROTEIN_KINASE_TYR"/>
    <property type="match status" value="1"/>
</dbReference>
<keyword evidence="6 20" id="KW-0420">Kringle</keyword>
<keyword evidence="4" id="KW-1003">Cell membrane</keyword>
<dbReference type="Gene3D" id="2.40.20.10">
    <property type="entry name" value="Plasminogen Kringle 4"/>
    <property type="match status" value="1"/>
</dbReference>
<dbReference type="GO" id="GO:0005886">
    <property type="term" value="C:plasma membrane"/>
    <property type="evidence" value="ECO:0007669"/>
    <property type="project" value="UniProtKB-SubCell"/>
</dbReference>
<sequence>MVGEISVHEVATSESSGSFSESYEVLQNYKREPRQLPPPGYCAPYNGKICKHYLNGTGQVWFNISHDNAGGWQNEQITTRLWAEMVVGLKEPCRSAAEKLLCTYAFPQCQLRNVHAVALPLCAEDCLAVRQLFCYNDWALIEDNKQRGIYFKSRGHFQLPDCESLPSFRGTNPPACSHAKLTEMKMEEVTYDCVKGRGRFYQGTVNKTKQGLPCQRWDSQFPHSHNRPPDVFPEVQNAENFCRNAGGEEPSPWCYTMDPTVRWQHCDIPVCENVTDQDDTEYTGIKDLTMETFFTPKFILILSAVGLAGLVVILLLFLLCHRLYKHHTGYNPTATREEVNIDVDKLPNNMAYHRTGAQLNPKLEKLEFPRNDIIYIRDLGQGAFGRVFQAKAPGLVKEEEFTLVAVKMLKDEASEDLQVDFEREACLLAEFDHPNIVKLLGVCAVGRPMCLLFEYMGRGDLNEFLRSCSPSNYIVRSSEGDGEMFKDVQLTHMDLVNTARQVAAGMVYLSDRKFVHRDLATRNCLIDDDMVVKIADFGLSQKIYLQDYYKGDEHDAIPVRWMPLESILYNKYTVESDVWAFGVCLWEIFSFALQPYFGMTHEEVVKYIKEGNVLQCPENTPKSMYELMKLCWNRKPSARPGFRAIYRTLEDIQAEVERAQNVRVSPYSHGVHV</sequence>
<dbReference type="InterPro" id="IPR008266">
    <property type="entry name" value="Tyr_kinase_AS"/>
</dbReference>
<evidence type="ECO:0000256" key="10">
    <source>
        <dbReference type="ARBA" id="ARBA00022741"/>
    </source>
</evidence>
<keyword evidence="27" id="KW-1185">Reference proteome</keyword>
<evidence type="ECO:0000259" key="23">
    <source>
        <dbReference type="PROSITE" id="PS50011"/>
    </source>
</evidence>
<dbReference type="PANTHER" id="PTHR24416">
    <property type="entry name" value="TYROSINE-PROTEIN KINASE RECEPTOR"/>
    <property type="match status" value="1"/>
</dbReference>
<dbReference type="PROSITE" id="PS50038">
    <property type="entry name" value="FZ"/>
    <property type="match status" value="1"/>
</dbReference>
<comment type="catalytic activity">
    <reaction evidence="19">
        <text>L-tyrosyl-[protein] + ATP = O-phospho-L-tyrosyl-[protein] + ADP + H(+)</text>
        <dbReference type="Rhea" id="RHEA:10596"/>
        <dbReference type="Rhea" id="RHEA-COMP:10136"/>
        <dbReference type="Rhea" id="RHEA-COMP:20101"/>
        <dbReference type="ChEBI" id="CHEBI:15378"/>
        <dbReference type="ChEBI" id="CHEBI:30616"/>
        <dbReference type="ChEBI" id="CHEBI:46858"/>
        <dbReference type="ChEBI" id="CHEBI:61978"/>
        <dbReference type="ChEBI" id="CHEBI:456216"/>
        <dbReference type="EC" id="2.7.10.1"/>
    </reaction>
</comment>
<evidence type="ECO:0000256" key="3">
    <source>
        <dbReference type="ARBA" id="ARBA00022473"/>
    </source>
</evidence>
<dbReference type="PROSITE" id="PS50070">
    <property type="entry name" value="KRINGLE_2"/>
    <property type="match status" value="1"/>
</dbReference>
<dbReference type="InterPro" id="IPR013806">
    <property type="entry name" value="Kringle-like"/>
</dbReference>
<keyword evidence="10 21" id="KW-0547">Nucleotide-binding</keyword>
<dbReference type="Gene3D" id="3.30.200.20">
    <property type="entry name" value="Phosphorylase Kinase, domain 1"/>
    <property type="match status" value="1"/>
</dbReference>
<dbReference type="EMBL" id="BLKM01009380">
    <property type="protein sequence ID" value="GFG36423.1"/>
    <property type="molecule type" value="Genomic_DNA"/>
</dbReference>
<gene>
    <name evidence="26" type="ORF">Cfor_01780</name>
</gene>
<reference evidence="27" key="1">
    <citation type="submission" date="2020-01" db="EMBL/GenBank/DDBJ databases">
        <title>Draft genome sequence of the Termite Coptotermes fromosanus.</title>
        <authorList>
            <person name="Itakura S."/>
            <person name="Yosikawa Y."/>
            <person name="Umezawa K."/>
        </authorList>
    </citation>
    <scope>NUCLEOTIDE SEQUENCE [LARGE SCALE GENOMIC DNA]</scope>
</reference>
<dbReference type="Gene3D" id="1.10.510.10">
    <property type="entry name" value="Transferase(Phosphotransferase) domain 1"/>
    <property type="match status" value="1"/>
</dbReference>
<evidence type="ECO:0000256" key="7">
    <source>
        <dbReference type="ARBA" id="ARBA00022679"/>
    </source>
</evidence>
<evidence type="ECO:0000256" key="21">
    <source>
        <dbReference type="PROSITE-ProRule" id="PRU10141"/>
    </source>
</evidence>
<evidence type="ECO:0000256" key="4">
    <source>
        <dbReference type="ARBA" id="ARBA00022475"/>
    </source>
</evidence>
<accession>A0A6L2PUX9</accession>
<dbReference type="GO" id="GO:0007169">
    <property type="term" value="P:cell surface receptor protein tyrosine kinase signaling pathway"/>
    <property type="evidence" value="ECO:0007669"/>
    <property type="project" value="TreeGrafter"/>
</dbReference>
<evidence type="ECO:0000256" key="20">
    <source>
        <dbReference type="PROSITE-ProRule" id="PRU00121"/>
    </source>
</evidence>
<comment type="subcellular location">
    <subcellularLocation>
        <location evidence="1">Cell membrane</location>
        <topology evidence="1">Single-pass type I membrane protein</topology>
    </subcellularLocation>
</comment>
<dbReference type="InterPro" id="IPR050122">
    <property type="entry name" value="RTK"/>
</dbReference>
<keyword evidence="15" id="KW-0829">Tyrosine-protein kinase</keyword>
<dbReference type="AlphaFoldDB" id="A0A6L2PUX9"/>
<dbReference type="Proteomes" id="UP000502823">
    <property type="component" value="Unassembled WGS sequence"/>
</dbReference>
<keyword evidence="13 22" id="KW-1133">Transmembrane helix</keyword>
<evidence type="ECO:0000256" key="22">
    <source>
        <dbReference type="SAM" id="Phobius"/>
    </source>
</evidence>
<dbReference type="InterPro" id="IPR000719">
    <property type="entry name" value="Prot_kinase_dom"/>
</dbReference>
<dbReference type="GO" id="GO:0005524">
    <property type="term" value="F:ATP binding"/>
    <property type="evidence" value="ECO:0007669"/>
    <property type="project" value="UniProtKB-UniRule"/>
</dbReference>
<evidence type="ECO:0000256" key="11">
    <source>
        <dbReference type="ARBA" id="ARBA00022777"/>
    </source>
</evidence>
<keyword evidence="16" id="KW-1015">Disulfide bond</keyword>
<protein>
    <recommendedName>
        <fullName evidence="2">receptor protein-tyrosine kinase</fullName>
        <ecNumber evidence="2">2.7.10.1</ecNumber>
    </recommendedName>
</protein>
<dbReference type="SMART" id="SM00219">
    <property type="entry name" value="TyrKc"/>
    <property type="match status" value="1"/>
</dbReference>
<dbReference type="Pfam" id="PF01392">
    <property type="entry name" value="Fz"/>
    <property type="match status" value="1"/>
</dbReference>
<keyword evidence="3" id="KW-0217">Developmental protein</keyword>
<dbReference type="InterPro" id="IPR020635">
    <property type="entry name" value="Tyr_kinase_cat_dom"/>
</dbReference>
<dbReference type="Gene3D" id="1.10.2000.10">
    <property type="entry name" value="Frizzled cysteine-rich domain"/>
    <property type="match status" value="1"/>
</dbReference>
<evidence type="ECO:0000256" key="9">
    <source>
        <dbReference type="ARBA" id="ARBA00022729"/>
    </source>
</evidence>
<dbReference type="Pfam" id="PF00051">
    <property type="entry name" value="Kringle"/>
    <property type="match status" value="1"/>
</dbReference>
<dbReference type="PROSITE" id="PS00021">
    <property type="entry name" value="KRINGLE_1"/>
    <property type="match status" value="1"/>
</dbReference>
<evidence type="ECO:0000256" key="16">
    <source>
        <dbReference type="ARBA" id="ARBA00023157"/>
    </source>
</evidence>
<keyword evidence="8 22" id="KW-0812">Transmembrane</keyword>
<dbReference type="PROSITE" id="PS50011">
    <property type="entry name" value="PROTEIN_KINASE_DOM"/>
    <property type="match status" value="1"/>
</dbReference>
<dbReference type="InterPro" id="IPR038178">
    <property type="entry name" value="Kringle_sf"/>
</dbReference>
<evidence type="ECO:0000256" key="12">
    <source>
        <dbReference type="ARBA" id="ARBA00022840"/>
    </source>
</evidence>
<dbReference type="GO" id="GO:0004714">
    <property type="term" value="F:transmembrane receptor protein tyrosine kinase activity"/>
    <property type="evidence" value="ECO:0007669"/>
    <property type="project" value="UniProtKB-EC"/>
</dbReference>
<dbReference type="OrthoDB" id="2431000at2759"/>
<evidence type="ECO:0000313" key="26">
    <source>
        <dbReference type="EMBL" id="GFG36423.1"/>
    </source>
</evidence>
<evidence type="ECO:0000256" key="13">
    <source>
        <dbReference type="ARBA" id="ARBA00022989"/>
    </source>
</evidence>
<dbReference type="PRINTS" id="PR00018">
    <property type="entry name" value="KRINGLE"/>
</dbReference>
<dbReference type="InterPro" id="IPR036790">
    <property type="entry name" value="Frizzled_dom_sf"/>
</dbReference>
<dbReference type="InParanoid" id="A0A6L2PUX9"/>
<feature type="binding site" evidence="21">
    <location>
        <position position="407"/>
    </location>
    <ligand>
        <name>ATP</name>
        <dbReference type="ChEBI" id="CHEBI:30616"/>
    </ligand>
</feature>
<comment type="caution">
    <text evidence="26">The sequence shown here is derived from an EMBL/GenBank/DDBJ whole genome shotgun (WGS) entry which is preliminary data.</text>
</comment>
<evidence type="ECO:0000256" key="18">
    <source>
        <dbReference type="ARBA" id="ARBA00023180"/>
    </source>
</evidence>
<evidence type="ECO:0000313" key="27">
    <source>
        <dbReference type="Proteomes" id="UP000502823"/>
    </source>
</evidence>
<dbReference type="InterPro" id="IPR020067">
    <property type="entry name" value="Frizzled_dom"/>
</dbReference>
<organism evidence="26 27">
    <name type="scientific">Coptotermes formosanus</name>
    <name type="common">Formosan subterranean termite</name>
    <dbReference type="NCBI Taxonomy" id="36987"/>
    <lineage>
        <taxon>Eukaryota</taxon>
        <taxon>Metazoa</taxon>
        <taxon>Ecdysozoa</taxon>
        <taxon>Arthropoda</taxon>
        <taxon>Hexapoda</taxon>
        <taxon>Insecta</taxon>
        <taxon>Pterygota</taxon>
        <taxon>Neoptera</taxon>
        <taxon>Polyneoptera</taxon>
        <taxon>Dictyoptera</taxon>
        <taxon>Blattodea</taxon>
        <taxon>Blattoidea</taxon>
        <taxon>Termitoidae</taxon>
        <taxon>Rhinotermitidae</taxon>
        <taxon>Coptotermes</taxon>
    </lineage>
</organism>
<keyword evidence="18" id="KW-0325">Glycoprotein</keyword>
<feature type="domain" description="Protein kinase" evidence="23">
    <location>
        <begin position="373"/>
        <end position="652"/>
    </location>
</feature>
<comment type="caution">
    <text evidence="20">Lacks conserved residue(s) required for the propagation of feature annotation.</text>
</comment>
<keyword evidence="7" id="KW-0808">Transferase</keyword>
<dbReference type="FunCoup" id="A0A6L2PUX9">
    <property type="interactions" value="3"/>
</dbReference>
<keyword evidence="5" id="KW-0597">Phosphoprotein</keyword>
<dbReference type="FunFam" id="1.10.2000.10:FF:000009">
    <property type="entry name" value="Muscle, skeletal, receptor tyrosine kinase"/>
    <property type="match status" value="1"/>
</dbReference>
<feature type="domain" description="FZ" evidence="24">
    <location>
        <begin position="37"/>
        <end position="179"/>
    </location>
</feature>
<evidence type="ECO:0000256" key="14">
    <source>
        <dbReference type="ARBA" id="ARBA00023136"/>
    </source>
</evidence>
<dbReference type="GO" id="GO:0043235">
    <property type="term" value="C:receptor complex"/>
    <property type="evidence" value="ECO:0007669"/>
    <property type="project" value="TreeGrafter"/>
</dbReference>
<dbReference type="FunFam" id="3.30.200.20:FF:000159">
    <property type="entry name" value="muscle, skeletal receptor tyrosine-protein kinase"/>
    <property type="match status" value="1"/>
</dbReference>
<dbReference type="CDD" id="cd00108">
    <property type="entry name" value="KR"/>
    <property type="match status" value="1"/>
</dbReference>
<evidence type="ECO:0000256" key="6">
    <source>
        <dbReference type="ARBA" id="ARBA00022572"/>
    </source>
</evidence>
<dbReference type="SUPFAM" id="SSF57440">
    <property type="entry name" value="Kringle-like"/>
    <property type="match status" value="1"/>
</dbReference>
<evidence type="ECO:0000256" key="15">
    <source>
        <dbReference type="ARBA" id="ARBA00023137"/>
    </source>
</evidence>
<dbReference type="SMART" id="SM00130">
    <property type="entry name" value="KR"/>
    <property type="match status" value="1"/>
</dbReference>